<dbReference type="STRING" id="984262.SGRA_1382"/>
<evidence type="ECO:0000313" key="2">
    <source>
        <dbReference type="Proteomes" id="UP000007519"/>
    </source>
</evidence>
<gene>
    <name evidence="1" type="ordered locus">SGRA_1382</name>
</gene>
<accession>H6L6H5</accession>
<dbReference type="EMBL" id="CP002831">
    <property type="protein sequence ID" value="AFC24117.1"/>
    <property type="molecule type" value="Genomic_DNA"/>
</dbReference>
<evidence type="ECO:0000313" key="1">
    <source>
        <dbReference type="EMBL" id="AFC24117.1"/>
    </source>
</evidence>
<organism evidence="1 2">
    <name type="scientific">Saprospira grandis (strain Lewin)</name>
    <dbReference type="NCBI Taxonomy" id="984262"/>
    <lineage>
        <taxon>Bacteria</taxon>
        <taxon>Pseudomonadati</taxon>
        <taxon>Bacteroidota</taxon>
        <taxon>Saprospiria</taxon>
        <taxon>Saprospirales</taxon>
        <taxon>Saprospiraceae</taxon>
        <taxon>Saprospira</taxon>
    </lineage>
</organism>
<dbReference type="Proteomes" id="UP000007519">
    <property type="component" value="Chromosome"/>
</dbReference>
<dbReference type="KEGG" id="sgn:SGRA_1382"/>
<protein>
    <submittedName>
        <fullName evidence="1">Uncharacterized protein</fullName>
    </submittedName>
</protein>
<dbReference type="AlphaFoldDB" id="H6L6H5"/>
<dbReference type="HOGENOM" id="CLU_199826_3_0_10"/>
<keyword evidence="2" id="KW-1185">Reference proteome</keyword>
<sequence>MQIEGLFCFLTYCCYFWGLLPAAGATLQGSQLCSALRRKAPRSGLTATLSHR</sequence>
<proteinExistence type="predicted"/>
<reference evidence="1 2" key="1">
    <citation type="journal article" date="2012" name="Stand. Genomic Sci.">
        <title>Complete genome sequencing and analysis of Saprospira grandis str. Lewin, a predatory marine bacterium.</title>
        <authorList>
            <person name="Saw J.H."/>
            <person name="Yuryev A."/>
            <person name="Kanbe M."/>
            <person name="Hou S."/>
            <person name="Young A.G."/>
            <person name="Aizawa S."/>
            <person name="Alam M."/>
        </authorList>
    </citation>
    <scope>NUCLEOTIDE SEQUENCE [LARGE SCALE GENOMIC DNA]</scope>
    <source>
        <strain evidence="1 2">Lewin</strain>
    </source>
</reference>
<name>H6L6H5_SAPGL</name>